<feature type="compositionally biased region" description="Basic and acidic residues" evidence="2">
    <location>
        <begin position="74"/>
        <end position="92"/>
    </location>
</feature>
<evidence type="ECO:0000256" key="1">
    <source>
        <dbReference type="SAM" id="Coils"/>
    </source>
</evidence>
<evidence type="ECO:0000256" key="2">
    <source>
        <dbReference type="SAM" id="MobiDB-lite"/>
    </source>
</evidence>
<keyword evidence="1" id="KW-0175">Coiled coil</keyword>
<feature type="compositionally biased region" description="Pro residues" evidence="2">
    <location>
        <begin position="708"/>
        <end position="719"/>
    </location>
</feature>
<feature type="region of interest" description="Disordered" evidence="2">
    <location>
        <begin position="590"/>
        <end position="632"/>
    </location>
</feature>
<dbReference type="Proteomes" id="UP001178507">
    <property type="component" value="Unassembled WGS sequence"/>
</dbReference>
<organism evidence="3 4">
    <name type="scientific">Effrenium voratum</name>
    <dbReference type="NCBI Taxonomy" id="2562239"/>
    <lineage>
        <taxon>Eukaryota</taxon>
        <taxon>Sar</taxon>
        <taxon>Alveolata</taxon>
        <taxon>Dinophyceae</taxon>
        <taxon>Suessiales</taxon>
        <taxon>Symbiodiniaceae</taxon>
        <taxon>Effrenium</taxon>
    </lineage>
</organism>
<feature type="compositionally biased region" description="Low complexity" evidence="2">
    <location>
        <begin position="590"/>
        <end position="608"/>
    </location>
</feature>
<feature type="region of interest" description="Disordered" evidence="2">
    <location>
        <begin position="427"/>
        <end position="451"/>
    </location>
</feature>
<evidence type="ECO:0000313" key="3">
    <source>
        <dbReference type="EMBL" id="CAJ1378335.1"/>
    </source>
</evidence>
<dbReference type="EMBL" id="CAUJNA010000535">
    <property type="protein sequence ID" value="CAJ1378335.1"/>
    <property type="molecule type" value="Genomic_DNA"/>
</dbReference>
<proteinExistence type="predicted"/>
<sequence>MERGQSFETGGQGAHAAHPVGPGPRLHQATGQKRLEERAPTRDAGLEVRFRARSSELTQSLPQAEAPSANGPADEQKALREEVQEEQAHRQELEEELASMRLRLQADAEAMESEKAELRAELRQAQAKEKELQQDQVELRRELADQVGPAEEPKALPSTAPAPRAKALAAPTNSEEAELRRVLAEEQVKSKESERQNQKLIEEVKALAAATRSEEAELRQELQEQQAKFKESERQNQKLTEEALPASSTSIGEVDLRTELVEEQAKTRGLERTRDVAQELKEAAPATAAPEKLEAELRTELGEEKAKILALEKKVRDMEEAGQGDESMDKAEKAINLNELSVKDTLLAQAKEEAHAKEEKHQAEKELLLSSMAQKDSELHDLRSEHALQDLQVQASETRMLKCQLEMQEDFSDELRKQLGEVREELSEAESMGWQPQNVRSRAAQGLKPAAQAPSSVSEALRHEQELAESLHQELREVETAAIATAEAAEARILQIEALDRRGRVALHMAESAAEKEAALKQDAIKAACEAEADVDTARREMAKLRHEVVEQNQAAYRESAVCDGLRRALMNSVEQEMAQEALHAGGAGLAEANPTRPRPTPAAGTAPFEQVPGENSPLSSPLTSPRAAGVALPPRASHVFASRLARQEDLRHHLMSPSEVNAWMEPSMISQPSLLSAAAKEAASLRKEAEQLRREVRHWRASRPARPEPAQPASPGPRTPSNQEASQGTSLSALQPAQEASRESEVKSPRHVPTLQEQPPPRPPPGMLAKGSKQ</sequence>
<feature type="compositionally biased region" description="Basic and acidic residues" evidence="2">
    <location>
        <begin position="212"/>
        <end position="241"/>
    </location>
</feature>
<feature type="compositionally biased region" description="Low complexity" evidence="2">
    <location>
        <begin position="161"/>
        <end position="171"/>
    </location>
</feature>
<feature type="compositionally biased region" description="Basic and acidic residues" evidence="2">
    <location>
        <begin position="33"/>
        <end position="54"/>
    </location>
</feature>
<feature type="region of interest" description="Disordered" evidence="2">
    <location>
        <begin position="695"/>
        <end position="775"/>
    </location>
</feature>
<feature type="compositionally biased region" description="Basic and acidic residues" evidence="2">
    <location>
        <begin position="112"/>
        <end position="144"/>
    </location>
</feature>
<accession>A0AA36HZP0</accession>
<feature type="region of interest" description="Disordered" evidence="2">
    <location>
        <begin position="1"/>
        <end position="179"/>
    </location>
</feature>
<keyword evidence="4" id="KW-1185">Reference proteome</keyword>
<comment type="caution">
    <text evidence="3">The sequence shown here is derived from an EMBL/GenBank/DDBJ whole genome shotgun (WGS) entry which is preliminary data.</text>
</comment>
<gene>
    <name evidence="3" type="ORF">EVOR1521_LOCUS6901</name>
</gene>
<protein>
    <submittedName>
        <fullName evidence="3">Uncharacterized protein</fullName>
    </submittedName>
</protein>
<reference evidence="3" key="1">
    <citation type="submission" date="2023-08" db="EMBL/GenBank/DDBJ databases">
        <authorList>
            <person name="Chen Y."/>
            <person name="Shah S."/>
            <person name="Dougan E. K."/>
            <person name="Thang M."/>
            <person name="Chan C."/>
        </authorList>
    </citation>
    <scope>NUCLEOTIDE SEQUENCE</scope>
</reference>
<feature type="compositionally biased region" description="Polar residues" evidence="2">
    <location>
        <begin position="720"/>
        <end position="736"/>
    </location>
</feature>
<feature type="coiled-coil region" evidence="1">
    <location>
        <begin position="294"/>
        <end position="321"/>
    </location>
</feature>
<feature type="region of interest" description="Disordered" evidence="2">
    <location>
        <begin position="210"/>
        <end position="255"/>
    </location>
</feature>
<evidence type="ECO:0000313" key="4">
    <source>
        <dbReference type="Proteomes" id="UP001178507"/>
    </source>
</evidence>
<dbReference type="AlphaFoldDB" id="A0AA36HZP0"/>
<name>A0AA36HZP0_9DINO</name>